<dbReference type="PROSITE" id="PS50931">
    <property type="entry name" value="HTH_LYSR"/>
    <property type="match status" value="1"/>
</dbReference>
<dbReference type="Gene3D" id="1.10.10.10">
    <property type="entry name" value="Winged helix-like DNA-binding domain superfamily/Winged helix DNA-binding domain"/>
    <property type="match status" value="1"/>
</dbReference>
<dbReference type="InterPro" id="IPR005119">
    <property type="entry name" value="LysR_subst-bd"/>
</dbReference>
<dbReference type="PANTHER" id="PTHR30537">
    <property type="entry name" value="HTH-TYPE TRANSCRIPTIONAL REGULATOR"/>
    <property type="match status" value="1"/>
</dbReference>
<dbReference type="GO" id="GO:0003700">
    <property type="term" value="F:DNA-binding transcription factor activity"/>
    <property type="evidence" value="ECO:0007669"/>
    <property type="project" value="InterPro"/>
</dbReference>
<dbReference type="GO" id="GO:0006351">
    <property type="term" value="P:DNA-templated transcription"/>
    <property type="evidence" value="ECO:0007669"/>
    <property type="project" value="TreeGrafter"/>
</dbReference>
<name>A0A6C0U766_9GAMM</name>
<dbReference type="Pfam" id="PF03466">
    <property type="entry name" value="LysR_substrate"/>
    <property type="match status" value="1"/>
</dbReference>
<dbReference type="RefSeq" id="WP_163494563.1">
    <property type="nucleotide sequence ID" value="NZ_CP048711.1"/>
</dbReference>
<dbReference type="Gene3D" id="3.40.190.290">
    <property type="match status" value="1"/>
</dbReference>
<sequence length="291" mass="32422">MHKWEGIEAFVQVATHQSFSRAARALGVSNSHVSKQVASLERHLDARLLTRTTRKVGLTETGQAFFLRCQDILNTLEEAEQAVIDLQEKPRGRLRVSLAGAFGEEFITPAAVSFMRDNPGLHIELNFDNKLVDLVSDGFDIAIRAGILEDSSLIGRRICNRKLVTCASASYIDRYGQPESVNSLVNHHCLIGTLDSWRFQDGQRHFDMRLRGNWRSNNGRALAHAAIGGLGIVQLPDFYVRDALDRGLLVPVLEDFNPTDTGVWAVYPHNRHLSAKVRMFVSHLAEQLAGG</sequence>
<dbReference type="SUPFAM" id="SSF53850">
    <property type="entry name" value="Periplasmic binding protein-like II"/>
    <property type="match status" value="1"/>
</dbReference>
<keyword evidence="4" id="KW-0804">Transcription</keyword>
<dbReference type="FunFam" id="1.10.10.10:FF:000001">
    <property type="entry name" value="LysR family transcriptional regulator"/>
    <property type="match status" value="1"/>
</dbReference>
<evidence type="ECO:0000256" key="2">
    <source>
        <dbReference type="ARBA" id="ARBA00023015"/>
    </source>
</evidence>
<keyword evidence="2" id="KW-0805">Transcription regulation</keyword>
<evidence type="ECO:0000259" key="5">
    <source>
        <dbReference type="PROSITE" id="PS50931"/>
    </source>
</evidence>
<keyword evidence="3" id="KW-0238">DNA-binding</keyword>
<dbReference type="Pfam" id="PF00126">
    <property type="entry name" value="HTH_1"/>
    <property type="match status" value="1"/>
</dbReference>
<dbReference type="GO" id="GO:0043565">
    <property type="term" value="F:sequence-specific DNA binding"/>
    <property type="evidence" value="ECO:0007669"/>
    <property type="project" value="TreeGrafter"/>
</dbReference>
<evidence type="ECO:0000256" key="3">
    <source>
        <dbReference type="ARBA" id="ARBA00023125"/>
    </source>
</evidence>
<dbReference type="InterPro" id="IPR036390">
    <property type="entry name" value="WH_DNA-bd_sf"/>
</dbReference>
<organism evidence="6 7">
    <name type="scientific">Kineobactrum salinum</name>
    <dbReference type="NCBI Taxonomy" id="2708301"/>
    <lineage>
        <taxon>Bacteria</taxon>
        <taxon>Pseudomonadati</taxon>
        <taxon>Pseudomonadota</taxon>
        <taxon>Gammaproteobacteria</taxon>
        <taxon>Cellvibrionales</taxon>
        <taxon>Halieaceae</taxon>
        <taxon>Kineobactrum</taxon>
    </lineage>
</organism>
<evidence type="ECO:0000256" key="4">
    <source>
        <dbReference type="ARBA" id="ARBA00023163"/>
    </source>
</evidence>
<dbReference type="InterPro" id="IPR058163">
    <property type="entry name" value="LysR-type_TF_proteobact-type"/>
</dbReference>
<dbReference type="InterPro" id="IPR036388">
    <property type="entry name" value="WH-like_DNA-bd_sf"/>
</dbReference>
<feature type="domain" description="HTH lysR-type" evidence="5">
    <location>
        <begin position="1"/>
        <end position="59"/>
    </location>
</feature>
<dbReference type="AlphaFoldDB" id="A0A6C0U766"/>
<dbReference type="KEGG" id="kim:G3T16_07860"/>
<dbReference type="PANTHER" id="PTHR30537:SF10">
    <property type="entry name" value="TRANSCRIPTIONAL REGULATOR-RELATED"/>
    <property type="match status" value="1"/>
</dbReference>
<proteinExistence type="inferred from homology"/>
<dbReference type="Proteomes" id="UP000477680">
    <property type="component" value="Chromosome"/>
</dbReference>
<keyword evidence="7" id="KW-1185">Reference proteome</keyword>
<accession>A0A6C0U766</accession>
<reference evidence="6 7" key="1">
    <citation type="submission" date="2020-02" db="EMBL/GenBank/DDBJ databases">
        <title>Genome sequencing for Kineobactrum sp. M2.</title>
        <authorList>
            <person name="Park S.-J."/>
        </authorList>
    </citation>
    <scope>NUCLEOTIDE SEQUENCE [LARGE SCALE GENOMIC DNA]</scope>
    <source>
        <strain evidence="6 7">M2</strain>
    </source>
</reference>
<dbReference type="FunFam" id="3.40.190.290:FF:000001">
    <property type="entry name" value="Transcriptional regulator, LysR family"/>
    <property type="match status" value="1"/>
</dbReference>
<evidence type="ECO:0000313" key="7">
    <source>
        <dbReference type="Proteomes" id="UP000477680"/>
    </source>
</evidence>
<dbReference type="InterPro" id="IPR000847">
    <property type="entry name" value="LysR_HTH_N"/>
</dbReference>
<comment type="similarity">
    <text evidence="1">Belongs to the LysR transcriptional regulatory family.</text>
</comment>
<dbReference type="SUPFAM" id="SSF46785">
    <property type="entry name" value="Winged helix' DNA-binding domain"/>
    <property type="match status" value="1"/>
</dbReference>
<evidence type="ECO:0000313" key="6">
    <source>
        <dbReference type="EMBL" id="QIB65324.1"/>
    </source>
</evidence>
<gene>
    <name evidence="6" type="ORF">G3T16_07860</name>
</gene>
<evidence type="ECO:0000256" key="1">
    <source>
        <dbReference type="ARBA" id="ARBA00009437"/>
    </source>
</evidence>
<dbReference type="EMBL" id="CP048711">
    <property type="protein sequence ID" value="QIB65324.1"/>
    <property type="molecule type" value="Genomic_DNA"/>
</dbReference>
<protein>
    <submittedName>
        <fullName evidence="6">LysR family transcriptional regulator</fullName>
    </submittedName>
</protein>